<keyword evidence="2" id="KW-1185">Reference proteome</keyword>
<dbReference type="OrthoDB" id="214956at2"/>
<dbReference type="KEGG" id="ccos:Pan44_01650"/>
<protein>
    <submittedName>
        <fullName evidence="1">Uncharacterized protein</fullName>
    </submittedName>
</protein>
<evidence type="ECO:0000313" key="1">
    <source>
        <dbReference type="EMBL" id="QDT52156.1"/>
    </source>
</evidence>
<proteinExistence type="predicted"/>
<gene>
    <name evidence="1" type="ORF">Pan44_01650</name>
</gene>
<dbReference type="InParanoid" id="A0A517S7R0"/>
<dbReference type="RefSeq" id="WP_145026303.1">
    <property type="nucleotide sequence ID" value="NZ_CP036271.1"/>
</dbReference>
<dbReference type="AlphaFoldDB" id="A0A517S7R0"/>
<sequence>MDLPDLTSVSGQELSDEQLQGILALIDLDITNLLRDGKLSALRYGTPGGAGALTDRSVNLRALLEARRQYQGRLENRPAWVTTQAGCCS</sequence>
<accession>A0A517S7R0</accession>
<dbReference type="EMBL" id="CP036271">
    <property type="protein sequence ID" value="QDT52156.1"/>
    <property type="molecule type" value="Genomic_DNA"/>
</dbReference>
<reference evidence="1 2" key="1">
    <citation type="submission" date="2019-02" db="EMBL/GenBank/DDBJ databases">
        <title>Deep-cultivation of Planctomycetes and their phenomic and genomic characterization uncovers novel biology.</title>
        <authorList>
            <person name="Wiegand S."/>
            <person name="Jogler M."/>
            <person name="Boedeker C."/>
            <person name="Pinto D."/>
            <person name="Vollmers J."/>
            <person name="Rivas-Marin E."/>
            <person name="Kohn T."/>
            <person name="Peeters S.H."/>
            <person name="Heuer A."/>
            <person name="Rast P."/>
            <person name="Oberbeckmann S."/>
            <person name="Bunk B."/>
            <person name="Jeske O."/>
            <person name="Meyerdierks A."/>
            <person name="Storesund J.E."/>
            <person name="Kallscheuer N."/>
            <person name="Luecker S."/>
            <person name="Lage O.M."/>
            <person name="Pohl T."/>
            <person name="Merkel B.J."/>
            <person name="Hornburger P."/>
            <person name="Mueller R.-W."/>
            <person name="Bruemmer F."/>
            <person name="Labrenz M."/>
            <person name="Spormann A.M."/>
            <person name="Op den Camp H."/>
            <person name="Overmann J."/>
            <person name="Amann R."/>
            <person name="Jetten M.S.M."/>
            <person name="Mascher T."/>
            <person name="Medema M.H."/>
            <person name="Devos D.P."/>
            <person name="Kaster A.-K."/>
            <person name="Ovreas L."/>
            <person name="Rohde M."/>
            <person name="Galperin M.Y."/>
            <person name="Jogler C."/>
        </authorList>
    </citation>
    <scope>NUCLEOTIDE SEQUENCE [LARGE SCALE GENOMIC DNA]</scope>
    <source>
        <strain evidence="1 2">Pan44</strain>
    </source>
</reference>
<dbReference type="Proteomes" id="UP000315700">
    <property type="component" value="Chromosome"/>
</dbReference>
<organism evidence="1 2">
    <name type="scientific">Caulifigura coniformis</name>
    <dbReference type="NCBI Taxonomy" id="2527983"/>
    <lineage>
        <taxon>Bacteria</taxon>
        <taxon>Pseudomonadati</taxon>
        <taxon>Planctomycetota</taxon>
        <taxon>Planctomycetia</taxon>
        <taxon>Planctomycetales</taxon>
        <taxon>Planctomycetaceae</taxon>
        <taxon>Caulifigura</taxon>
    </lineage>
</organism>
<evidence type="ECO:0000313" key="2">
    <source>
        <dbReference type="Proteomes" id="UP000315700"/>
    </source>
</evidence>
<name>A0A517S7R0_9PLAN</name>